<name>A0ABQ9ZS72_9CRUS</name>
<gene>
    <name evidence="1" type="ORF">OUZ56_030749</name>
</gene>
<accession>A0ABQ9ZS72</accession>
<keyword evidence="2" id="KW-1185">Reference proteome</keyword>
<dbReference type="EMBL" id="JAOYFB010000005">
    <property type="protein sequence ID" value="KAK4015777.1"/>
    <property type="molecule type" value="Genomic_DNA"/>
</dbReference>
<reference evidence="1 2" key="1">
    <citation type="journal article" date="2023" name="Nucleic Acids Res.">
        <title>The hologenome of Daphnia magna reveals possible DNA methylation and microbiome-mediated evolution of the host genome.</title>
        <authorList>
            <person name="Chaturvedi A."/>
            <person name="Li X."/>
            <person name="Dhandapani V."/>
            <person name="Marshall H."/>
            <person name="Kissane S."/>
            <person name="Cuenca-Cambronero M."/>
            <person name="Asole G."/>
            <person name="Calvet F."/>
            <person name="Ruiz-Romero M."/>
            <person name="Marangio P."/>
            <person name="Guigo R."/>
            <person name="Rago D."/>
            <person name="Mirbahai L."/>
            <person name="Eastwood N."/>
            <person name="Colbourne J.K."/>
            <person name="Zhou J."/>
            <person name="Mallon E."/>
            <person name="Orsini L."/>
        </authorList>
    </citation>
    <scope>NUCLEOTIDE SEQUENCE [LARGE SCALE GENOMIC DNA]</scope>
    <source>
        <strain evidence="1">LRV0_1</strain>
    </source>
</reference>
<comment type="caution">
    <text evidence="1">The sequence shown here is derived from an EMBL/GenBank/DDBJ whole genome shotgun (WGS) entry which is preliminary data.</text>
</comment>
<evidence type="ECO:0000313" key="1">
    <source>
        <dbReference type="EMBL" id="KAK4015777.1"/>
    </source>
</evidence>
<sequence length="151" mass="17060">MDVWDPPPTFVAVSAKVLALYTRVEWGSLSIGPPFSPVYFFPPFGDIDRKNIIDGHVPHGLSSFGPFKFIFDLIRPHLHFWPETRLVFFLGQAFLFNFRKTMSAVVVVVAAPCNTHTQCLSKGSICCPGRNNNKVLCVAKRGLYTMEMMYE</sequence>
<evidence type="ECO:0000313" key="2">
    <source>
        <dbReference type="Proteomes" id="UP001234178"/>
    </source>
</evidence>
<organism evidence="1 2">
    <name type="scientific">Daphnia magna</name>
    <dbReference type="NCBI Taxonomy" id="35525"/>
    <lineage>
        <taxon>Eukaryota</taxon>
        <taxon>Metazoa</taxon>
        <taxon>Ecdysozoa</taxon>
        <taxon>Arthropoda</taxon>
        <taxon>Crustacea</taxon>
        <taxon>Branchiopoda</taxon>
        <taxon>Diplostraca</taxon>
        <taxon>Cladocera</taxon>
        <taxon>Anomopoda</taxon>
        <taxon>Daphniidae</taxon>
        <taxon>Daphnia</taxon>
    </lineage>
</organism>
<protein>
    <submittedName>
        <fullName evidence="1">Uncharacterized protein</fullName>
    </submittedName>
</protein>
<dbReference type="Proteomes" id="UP001234178">
    <property type="component" value="Unassembled WGS sequence"/>
</dbReference>
<proteinExistence type="predicted"/>